<accession>A0A1E3S367</accession>
<dbReference type="GO" id="GO:0035925">
    <property type="term" value="F:mRNA 3'-UTR AU-rich region binding"/>
    <property type="evidence" value="ECO:0007669"/>
    <property type="project" value="TreeGrafter"/>
</dbReference>
<dbReference type="Gene3D" id="3.90.180.10">
    <property type="entry name" value="Medium-chain alcohol dehydrogenases, catalytic domain"/>
    <property type="match status" value="1"/>
</dbReference>
<dbReference type="InterPro" id="IPR020843">
    <property type="entry name" value="ER"/>
</dbReference>
<dbReference type="SUPFAM" id="SSF50129">
    <property type="entry name" value="GroES-like"/>
    <property type="match status" value="1"/>
</dbReference>
<dbReference type="InterPro" id="IPR036291">
    <property type="entry name" value="NAD(P)-bd_dom_sf"/>
</dbReference>
<dbReference type="EMBL" id="MIGZ01000002">
    <property type="protein sequence ID" value="ODQ96568.1"/>
    <property type="molecule type" value="Genomic_DNA"/>
</dbReference>
<dbReference type="Pfam" id="PF08240">
    <property type="entry name" value="ADH_N"/>
    <property type="match status" value="1"/>
</dbReference>
<dbReference type="SUPFAM" id="SSF51735">
    <property type="entry name" value="NAD(P)-binding Rossmann-fold domains"/>
    <property type="match status" value="1"/>
</dbReference>
<comment type="caution">
    <text evidence="4">The sequence shown here is derived from an EMBL/GenBank/DDBJ whole genome shotgun (WGS) entry which is preliminary data.</text>
</comment>
<reference evidence="5" key="1">
    <citation type="submission" date="2016-09" db="EMBL/GenBank/DDBJ databases">
        <authorList>
            <person name="Greninger A.L."/>
            <person name="Jerome K.R."/>
            <person name="Mcnair B."/>
            <person name="Wallis C."/>
            <person name="Fang F."/>
        </authorList>
    </citation>
    <scope>NUCLEOTIDE SEQUENCE [LARGE SCALE GENOMIC DNA]</scope>
    <source>
        <strain evidence="5">M7</strain>
    </source>
</reference>
<dbReference type="AlphaFoldDB" id="A0A1E3S367"/>
<evidence type="ECO:0000313" key="4">
    <source>
        <dbReference type="EMBL" id="ODQ96568.1"/>
    </source>
</evidence>
<dbReference type="GO" id="GO:0005829">
    <property type="term" value="C:cytosol"/>
    <property type="evidence" value="ECO:0007669"/>
    <property type="project" value="TreeGrafter"/>
</dbReference>
<sequence length="322" mass="32949">MKAIRMYDIGGPDVLRLDEVDVPGPGDGQVLIKVEAAGVAYGDIMKRQGAFGQDLPLPVGLGLQIAGAVAELGDGVSGPAPGTRVMAWVADGYAQYAVAPTTNVVPIPNGVESTDAAVLPVQGLTAYQTLLEAGNLQPDESVLVHAAAGGVGGLAVQLAHLCGAGAVIGTASTPEKLEYIRQLGATAVDYTRDDWSRSVLDATGGRGVDLVLDSVGGAVTTRSLECLAPFGRTVCFGAASGTVAAIPTMALMPTNLSVTGYSLDGWLARRDRVANAVEKLLGYVATKQINVVVAQEFPLEKAAEAHHAIGDRNTVGATVLVP</sequence>
<dbReference type="InterPro" id="IPR013154">
    <property type="entry name" value="ADH-like_N"/>
</dbReference>
<dbReference type="RefSeq" id="WP_069403314.1">
    <property type="nucleotide sequence ID" value="NZ_MIGZ01000002.1"/>
</dbReference>
<keyword evidence="1" id="KW-0521">NADP</keyword>
<dbReference type="PANTHER" id="PTHR48106:SF13">
    <property type="entry name" value="QUINONE OXIDOREDUCTASE-RELATED"/>
    <property type="match status" value="1"/>
</dbReference>
<evidence type="ECO:0000313" key="5">
    <source>
        <dbReference type="Proteomes" id="UP000094243"/>
    </source>
</evidence>
<dbReference type="GO" id="GO:0003960">
    <property type="term" value="F:quinone reductase (NADPH) activity"/>
    <property type="evidence" value="ECO:0007669"/>
    <property type="project" value="TreeGrafter"/>
</dbReference>
<dbReference type="Proteomes" id="UP000094243">
    <property type="component" value="Unassembled WGS sequence"/>
</dbReference>
<dbReference type="SMART" id="SM00829">
    <property type="entry name" value="PKS_ER"/>
    <property type="match status" value="1"/>
</dbReference>
<dbReference type="Gene3D" id="3.40.50.720">
    <property type="entry name" value="NAD(P)-binding Rossmann-like Domain"/>
    <property type="match status" value="1"/>
</dbReference>
<evidence type="ECO:0000259" key="3">
    <source>
        <dbReference type="SMART" id="SM00829"/>
    </source>
</evidence>
<dbReference type="GO" id="GO:0070402">
    <property type="term" value="F:NADPH binding"/>
    <property type="evidence" value="ECO:0007669"/>
    <property type="project" value="TreeGrafter"/>
</dbReference>
<organism evidence="4 5">
    <name type="scientific">Mycolicibacterium holsaticum</name>
    <dbReference type="NCBI Taxonomy" id="152142"/>
    <lineage>
        <taxon>Bacteria</taxon>
        <taxon>Bacillati</taxon>
        <taxon>Actinomycetota</taxon>
        <taxon>Actinomycetes</taxon>
        <taxon>Mycobacteriales</taxon>
        <taxon>Mycobacteriaceae</taxon>
        <taxon>Mycolicibacterium</taxon>
    </lineage>
</organism>
<dbReference type="PANTHER" id="PTHR48106">
    <property type="entry name" value="QUINONE OXIDOREDUCTASE PIG3-RELATED"/>
    <property type="match status" value="1"/>
</dbReference>
<dbReference type="InterPro" id="IPR011032">
    <property type="entry name" value="GroES-like_sf"/>
</dbReference>
<dbReference type="InterPro" id="IPR013149">
    <property type="entry name" value="ADH-like_C"/>
</dbReference>
<keyword evidence="2" id="KW-0560">Oxidoreductase</keyword>
<gene>
    <name evidence="4" type="ORF">BHQ17_00785</name>
</gene>
<proteinExistence type="predicted"/>
<name>A0A1E3S367_9MYCO</name>
<dbReference type="Pfam" id="PF00107">
    <property type="entry name" value="ADH_zinc_N"/>
    <property type="match status" value="1"/>
</dbReference>
<evidence type="ECO:0000256" key="1">
    <source>
        <dbReference type="ARBA" id="ARBA00022857"/>
    </source>
</evidence>
<protein>
    <submittedName>
        <fullName evidence="4">Alcohol dehydrogenase</fullName>
    </submittedName>
</protein>
<dbReference type="OrthoDB" id="9805883at2"/>
<evidence type="ECO:0000256" key="2">
    <source>
        <dbReference type="ARBA" id="ARBA00023002"/>
    </source>
</evidence>
<feature type="domain" description="Enoyl reductase (ER)" evidence="3">
    <location>
        <begin position="10"/>
        <end position="320"/>
    </location>
</feature>
<keyword evidence="5" id="KW-1185">Reference proteome</keyword>